<sequence>MPTDDLQPCEDSSRPTSLTLSELIDSGYSQYFAVQLNLDSEIDDPDFFVFDEEDRRLWGDTVMSMDTDITFADDRPPVRGYTSHWISPLFRLICIEPDFARVANYNPDDLLAFCRRP</sequence>
<proteinExistence type="predicted"/>
<dbReference type="AlphaFoldDB" id="A0A4R3Q237"/>
<organism evidence="1 2">
    <name type="scientific">Rhizobium sullae</name>
    <name type="common">Rhizobium hedysari</name>
    <dbReference type="NCBI Taxonomy" id="50338"/>
    <lineage>
        <taxon>Bacteria</taxon>
        <taxon>Pseudomonadati</taxon>
        <taxon>Pseudomonadota</taxon>
        <taxon>Alphaproteobacteria</taxon>
        <taxon>Hyphomicrobiales</taxon>
        <taxon>Rhizobiaceae</taxon>
        <taxon>Rhizobium/Agrobacterium group</taxon>
        <taxon>Rhizobium</taxon>
    </lineage>
</organism>
<accession>A0A4R3Q237</accession>
<evidence type="ECO:0000313" key="1">
    <source>
        <dbReference type="EMBL" id="TCU15118.1"/>
    </source>
</evidence>
<dbReference type="EMBL" id="SMBH01000007">
    <property type="protein sequence ID" value="TCU15118.1"/>
    <property type="molecule type" value="Genomic_DNA"/>
</dbReference>
<evidence type="ECO:0000313" key="2">
    <source>
        <dbReference type="Proteomes" id="UP000294576"/>
    </source>
</evidence>
<protein>
    <submittedName>
        <fullName evidence="1">Uncharacterized protein</fullName>
    </submittedName>
</protein>
<dbReference type="RefSeq" id="WP_132563069.1">
    <property type="nucleotide sequence ID" value="NZ_SMBH01000007.1"/>
</dbReference>
<gene>
    <name evidence="1" type="ORF">EV132_10717</name>
</gene>
<reference evidence="1 2" key="1">
    <citation type="submission" date="2019-03" db="EMBL/GenBank/DDBJ databases">
        <title>Genomic Encyclopedia of Type Strains, Phase IV (KMG-V): Genome sequencing to study the core and pangenomes of soil and plant-associated prokaryotes.</title>
        <authorList>
            <person name="Whitman W."/>
        </authorList>
    </citation>
    <scope>NUCLEOTIDE SEQUENCE [LARGE SCALE GENOMIC DNA]</scope>
    <source>
        <strain evidence="1 2">Hc14</strain>
    </source>
</reference>
<name>A0A4R3Q237_RHISU</name>
<comment type="caution">
    <text evidence="1">The sequence shown here is derived from an EMBL/GenBank/DDBJ whole genome shotgun (WGS) entry which is preliminary data.</text>
</comment>
<dbReference type="Proteomes" id="UP000294576">
    <property type="component" value="Unassembled WGS sequence"/>
</dbReference>